<evidence type="ECO:0000256" key="6">
    <source>
        <dbReference type="ARBA" id="ARBA00022884"/>
    </source>
</evidence>
<evidence type="ECO:0000256" key="7">
    <source>
        <dbReference type="ARBA" id="ARBA00022990"/>
    </source>
</evidence>
<dbReference type="InterPro" id="IPR002364">
    <property type="entry name" value="Quin_OxRdtase/zeta-crystal_CS"/>
</dbReference>
<evidence type="ECO:0000256" key="5">
    <source>
        <dbReference type="ARBA" id="ARBA00022857"/>
    </source>
</evidence>
<evidence type="ECO:0000256" key="4">
    <source>
        <dbReference type="ARBA" id="ARBA00022490"/>
    </source>
</evidence>
<dbReference type="InterPro" id="IPR013149">
    <property type="entry name" value="ADH-like_C"/>
</dbReference>
<dbReference type="Gene3D" id="3.90.180.10">
    <property type="entry name" value="Medium-chain alcohol dehydrogenases, catalytic domain"/>
    <property type="match status" value="1"/>
</dbReference>
<dbReference type="InterPro" id="IPR036291">
    <property type="entry name" value="NAD(P)-bd_dom_sf"/>
</dbReference>
<protein>
    <recommendedName>
        <fullName evidence="8">Enoyl reductase (ER) domain-containing protein</fullName>
    </recommendedName>
</protein>
<comment type="similarity">
    <text evidence="2">Belongs to the zinc-containing alcohol dehydrogenase family. Quinone oxidoreductase subfamily.</text>
</comment>
<dbReference type="InterPro" id="IPR013154">
    <property type="entry name" value="ADH-like_N"/>
</dbReference>
<dbReference type="SUPFAM" id="SSF50129">
    <property type="entry name" value="GroES-like"/>
    <property type="match status" value="1"/>
</dbReference>
<name>A0A7S1TNA6_9RHOD</name>
<dbReference type="PANTHER" id="PTHR44154:SF1">
    <property type="entry name" value="QUINONE OXIDOREDUCTASE"/>
    <property type="match status" value="1"/>
</dbReference>
<dbReference type="InterPro" id="IPR020843">
    <property type="entry name" value="ER"/>
</dbReference>
<dbReference type="GO" id="GO:0008270">
    <property type="term" value="F:zinc ion binding"/>
    <property type="evidence" value="ECO:0007669"/>
    <property type="project" value="InterPro"/>
</dbReference>
<gene>
    <name evidence="9" type="ORF">EAUS1353_LOCUS2788</name>
</gene>
<dbReference type="SMART" id="SM00829">
    <property type="entry name" value="PKS_ER"/>
    <property type="match status" value="1"/>
</dbReference>
<dbReference type="PANTHER" id="PTHR44154">
    <property type="entry name" value="QUINONE OXIDOREDUCTASE"/>
    <property type="match status" value="1"/>
</dbReference>
<accession>A0A7S1TNA6</accession>
<reference evidence="9" key="1">
    <citation type="submission" date="2021-01" db="EMBL/GenBank/DDBJ databases">
        <authorList>
            <person name="Corre E."/>
            <person name="Pelletier E."/>
            <person name="Niang G."/>
            <person name="Scheremetjew M."/>
            <person name="Finn R."/>
            <person name="Kale V."/>
            <person name="Holt S."/>
            <person name="Cochrane G."/>
            <person name="Meng A."/>
            <person name="Brown T."/>
            <person name="Cohen L."/>
        </authorList>
    </citation>
    <scope>NUCLEOTIDE SEQUENCE</scope>
    <source>
        <strain evidence="9">CCMP3124</strain>
    </source>
</reference>
<dbReference type="AlphaFoldDB" id="A0A7S1TNA6"/>
<keyword evidence="4" id="KW-0963">Cytoplasm</keyword>
<dbReference type="PROSITE" id="PS01162">
    <property type="entry name" value="QOR_ZETA_CRYSTAL"/>
    <property type="match status" value="1"/>
</dbReference>
<proteinExistence type="inferred from homology"/>
<dbReference type="CDD" id="cd08252">
    <property type="entry name" value="AL_MDR"/>
    <property type="match status" value="1"/>
</dbReference>
<dbReference type="Pfam" id="PF00107">
    <property type="entry name" value="ADH_zinc_N"/>
    <property type="match status" value="1"/>
</dbReference>
<evidence type="ECO:0000256" key="1">
    <source>
        <dbReference type="ARBA" id="ARBA00004496"/>
    </source>
</evidence>
<comment type="subunit">
    <text evidence="3">Homotetramer.</text>
</comment>
<organism evidence="9">
    <name type="scientific">Erythrolobus australicus</name>
    <dbReference type="NCBI Taxonomy" id="1077150"/>
    <lineage>
        <taxon>Eukaryota</taxon>
        <taxon>Rhodophyta</taxon>
        <taxon>Bangiophyceae</taxon>
        <taxon>Porphyridiales</taxon>
        <taxon>Porphyridiaceae</taxon>
        <taxon>Erythrolobus</taxon>
    </lineage>
</organism>
<dbReference type="InterPro" id="IPR051603">
    <property type="entry name" value="Zinc-ADH_QOR/CCCR"/>
</dbReference>
<dbReference type="InterPro" id="IPR014182">
    <property type="entry name" value="ADH_Zn_typ-1"/>
</dbReference>
<dbReference type="NCBIfam" id="TIGR02817">
    <property type="entry name" value="adh_fam_1"/>
    <property type="match status" value="1"/>
</dbReference>
<evidence type="ECO:0000313" key="9">
    <source>
        <dbReference type="EMBL" id="CAD9241048.1"/>
    </source>
</evidence>
<keyword evidence="6" id="KW-0694">RNA-binding</keyword>
<dbReference type="GO" id="GO:0016491">
    <property type="term" value="F:oxidoreductase activity"/>
    <property type="evidence" value="ECO:0007669"/>
    <property type="project" value="InterPro"/>
</dbReference>
<evidence type="ECO:0000259" key="8">
    <source>
        <dbReference type="SMART" id="SM00829"/>
    </source>
</evidence>
<dbReference type="InterPro" id="IPR011032">
    <property type="entry name" value="GroES-like_sf"/>
</dbReference>
<dbReference type="SUPFAM" id="SSF51735">
    <property type="entry name" value="NAD(P)-binding Rossmann-fold domains"/>
    <property type="match status" value="1"/>
</dbReference>
<dbReference type="Gene3D" id="3.40.50.720">
    <property type="entry name" value="NAD(P)-binding Rossmann-like Domain"/>
    <property type="match status" value="1"/>
</dbReference>
<evidence type="ECO:0000256" key="2">
    <source>
        <dbReference type="ARBA" id="ARBA00010371"/>
    </source>
</evidence>
<evidence type="ECO:0000256" key="3">
    <source>
        <dbReference type="ARBA" id="ARBA00011881"/>
    </source>
</evidence>
<dbReference type="GO" id="GO:0003723">
    <property type="term" value="F:RNA binding"/>
    <property type="evidence" value="ECO:0007669"/>
    <property type="project" value="UniProtKB-KW"/>
</dbReference>
<keyword evidence="7" id="KW-0007">Acetylation</keyword>
<dbReference type="GO" id="GO:0005737">
    <property type="term" value="C:cytoplasm"/>
    <property type="evidence" value="ECO:0007669"/>
    <property type="project" value="UniProtKB-SubCell"/>
</dbReference>
<sequence>MKAVGQAEYGGAEVLKIVEVPAPEAGELDVVVRNKAAGVNPVDWKVRAGGVPLKKPSEEDPLVIGWDAAGVVEKVGDKVKDLKVGDEVFYSGDVTRAGSYAELTAVDSRIVAKKPKNLSFAEAATIPLVAITAAETLIDAFDAKKGQSILLYNGAGGMGSFTIQLAKAMGLTVIATASRPETTAFVKDLGADHVINHREPLAPQLEAAGVPQVNYVFDLYDNKNLVELISVLKPGGRAAIVWTLEKELVEKLDWYSMWSKRQSIMSVFMFSRPMFGYELERQGELLTHVAGLIDEGKIKAVVNYSFTLEEISKAHELQESGKVMGKIGISITE</sequence>
<comment type="subcellular location">
    <subcellularLocation>
        <location evidence="1">Cytoplasm</location>
    </subcellularLocation>
</comment>
<dbReference type="EMBL" id="HBGI01004333">
    <property type="protein sequence ID" value="CAD9241048.1"/>
    <property type="molecule type" value="Transcribed_RNA"/>
</dbReference>
<feature type="domain" description="Enoyl reductase (ER)" evidence="8">
    <location>
        <begin position="10"/>
        <end position="329"/>
    </location>
</feature>
<dbReference type="Pfam" id="PF08240">
    <property type="entry name" value="ADH_N"/>
    <property type="match status" value="1"/>
</dbReference>
<keyword evidence="5" id="KW-0521">NADP</keyword>